<dbReference type="Proteomes" id="UP000249299">
    <property type="component" value="Unassembled WGS sequence"/>
</dbReference>
<dbReference type="Pfam" id="PF00392">
    <property type="entry name" value="GntR"/>
    <property type="match status" value="1"/>
</dbReference>
<sequence length="258" mass="29047">MMWGLEGSGSASRPQRDQALSLAEMFLTMGEGGESFADSRLPLPDRIAGYIRHQIIHDLMKPGEPIRERAIAEQLKVSRTPMRDALKILSVEGLVDLIPNRGAVVVDNSLDDITDMLSVYCELDVLGGEAACRKGSETDFLKIERYQEIMEEAAAEQNRLKYFHANQAFHLAIIAASRNRTLIEIHSNLSLRLHRVRYLSILAQQKWLSRADEHHALIKALRARDTVQMAALQRAHFAVAWRLVDDWSRSAGQPAGKR</sequence>
<dbReference type="CDD" id="cd07377">
    <property type="entry name" value="WHTH_GntR"/>
    <property type="match status" value="1"/>
</dbReference>
<dbReference type="Gene3D" id="1.20.120.530">
    <property type="entry name" value="GntR ligand-binding domain-like"/>
    <property type="match status" value="1"/>
</dbReference>
<evidence type="ECO:0000256" key="1">
    <source>
        <dbReference type="ARBA" id="ARBA00023015"/>
    </source>
</evidence>
<dbReference type="PANTHER" id="PTHR43537">
    <property type="entry name" value="TRANSCRIPTIONAL REGULATOR, GNTR FAMILY"/>
    <property type="match status" value="1"/>
</dbReference>
<keyword evidence="6" id="KW-1185">Reference proteome</keyword>
<dbReference type="GO" id="GO:0003700">
    <property type="term" value="F:DNA-binding transcription factor activity"/>
    <property type="evidence" value="ECO:0007669"/>
    <property type="project" value="InterPro"/>
</dbReference>
<gene>
    <name evidence="5" type="ORF">CH339_02195</name>
</gene>
<evidence type="ECO:0000313" key="5">
    <source>
        <dbReference type="EMBL" id="RAI29848.1"/>
    </source>
</evidence>
<dbReference type="SMART" id="SM00895">
    <property type="entry name" value="FCD"/>
    <property type="match status" value="1"/>
</dbReference>
<dbReference type="InterPro" id="IPR000524">
    <property type="entry name" value="Tscrpt_reg_HTH_GntR"/>
</dbReference>
<dbReference type="InterPro" id="IPR036388">
    <property type="entry name" value="WH-like_DNA-bd_sf"/>
</dbReference>
<evidence type="ECO:0000259" key="4">
    <source>
        <dbReference type="PROSITE" id="PS50949"/>
    </source>
</evidence>
<dbReference type="Pfam" id="PF07729">
    <property type="entry name" value="FCD"/>
    <property type="match status" value="1"/>
</dbReference>
<dbReference type="PROSITE" id="PS50949">
    <property type="entry name" value="HTH_GNTR"/>
    <property type="match status" value="1"/>
</dbReference>
<dbReference type="InterPro" id="IPR008920">
    <property type="entry name" value="TF_FadR/GntR_C"/>
</dbReference>
<dbReference type="InterPro" id="IPR011711">
    <property type="entry name" value="GntR_C"/>
</dbReference>
<dbReference type="Gene3D" id="1.10.10.10">
    <property type="entry name" value="Winged helix-like DNA-binding domain superfamily/Winged helix DNA-binding domain"/>
    <property type="match status" value="1"/>
</dbReference>
<evidence type="ECO:0000256" key="2">
    <source>
        <dbReference type="ARBA" id="ARBA00023125"/>
    </source>
</evidence>
<keyword evidence="3" id="KW-0804">Transcription</keyword>
<dbReference type="OrthoDB" id="9788098at2"/>
<keyword evidence="2" id="KW-0238">DNA-binding</keyword>
<dbReference type="AlphaFoldDB" id="A0A327K390"/>
<feature type="domain" description="HTH gntR-type" evidence="4">
    <location>
        <begin position="41"/>
        <end position="108"/>
    </location>
</feature>
<keyword evidence="1" id="KW-0805">Transcription regulation</keyword>
<proteinExistence type="predicted"/>
<evidence type="ECO:0000256" key="3">
    <source>
        <dbReference type="ARBA" id="ARBA00023163"/>
    </source>
</evidence>
<evidence type="ECO:0000313" key="6">
    <source>
        <dbReference type="Proteomes" id="UP000249299"/>
    </source>
</evidence>
<protein>
    <recommendedName>
        <fullName evidence="4">HTH gntR-type domain-containing protein</fullName>
    </recommendedName>
</protein>
<name>A0A327K390_9HYPH</name>
<comment type="caution">
    <text evidence="5">The sequence shown here is derived from an EMBL/GenBank/DDBJ whole genome shotgun (WGS) entry which is preliminary data.</text>
</comment>
<dbReference type="SMART" id="SM00345">
    <property type="entry name" value="HTH_GNTR"/>
    <property type="match status" value="1"/>
</dbReference>
<dbReference type="SUPFAM" id="SSF48008">
    <property type="entry name" value="GntR ligand-binding domain-like"/>
    <property type="match status" value="1"/>
</dbReference>
<organism evidence="5 6">
    <name type="scientific">Rhodobium orientis</name>
    <dbReference type="NCBI Taxonomy" id="34017"/>
    <lineage>
        <taxon>Bacteria</taxon>
        <taxon>Pseudomonadati</taxon>
        <taxon>Pseudomonadota</taxon>
        <taxon>Alphaproteobacteria</taxon>
        <taxon>Hyphomicrobiales</taxon>
        <taxon>Rhodobiaceae</taxon>
        <taxon>Rhodobium</taxon>
    </lineage>
</organism>
<accession>A0A327K390</accession>
<dbReference type="InterPro" id="IPR036390">
    <property type="entry name" value="WH_DNA-bd_sf"/>
</dbReference>
<reference evidence="5 6" key="1">
    <citation type="submission" date="2017-07" db="EMBL/GenBank/DDBJ databases">
        <title>Draft Genome Sequences of Select Purple Nonsulfur Bacteria.</title>
        <authorList>
            <person name="Lasarre B."/>
            <person name="Mckinlay J.B."/>
        </authorList>
    </citation>
    <scope>NUCLEOTIDE SEQUENCE [LARGE SCALE GENOMIC DNA]</scope>
    <source>
        <strain evidence="5 6">DSM 11290</strain>
    </source>
</reference>
<dbReference type="GO" id="GO:0003677">
    <property type="term" value="F:DNA binding"/>
    <property type="evidence" value="ECO:0007669"/>
    <property type="project" value="UniProtKB-KW"/>
</dbReference>
<dbReference type="PANTHER" id="PTHR43537:SF50">
    <property type="entry name" value="TRANSCRIPTIONAL REGULATORY PROTEIN"/>
    <property type="match status" value="1"/>
</dbReference>
<dbReference type="SUPFAM" id="SSF46785">
    <property type="entry name" value="Winged helix' DNA-binding domain"/>
    <property type="match status" value="1"/>
</dbReference>
<dbReference type="EMBL" id="NPEV01000002">
    <property type="protein sequence ID" value="RAI29848.1"/>
    <property type="molecule type" value="Genomic_DNA"/>
</dbReference>